<feature type="domain" description="Peptidase S1" evidence="9">
    <location>
        <begin position="516"/>
        <end position="673"/>
    </location>
</feature>
<evidence type="ECO:0000259" key="9">
    <source>
        <dbReference type="PROSITE" id="PS50240"/>
    </source>
</evidence>
<dbReference type="Gene3D" id="2.40.10.10">
    <property type="entry name" value="Trypsin-like serine proteases"/>
    <property type="match status" value="1"/>
</dbReference>
<dbReference type="InterPro" id="IPR009003">
    <property type="entry name" value="Peptidase_S1_PA"/>
</dbReference>
<evidence type="ECO:0000256" key="8">
    <source>
        <dbReference type="SAM" id="MobiDB-lite"/>
    </source>
</evidence>
<protein>
    <submittedName>
        <fullName evidence="11">Peptidase S1 domain-containing protein</fullName>
    </submittedName>
</protein>
<dbReference type="FunFam" id="2.40.10.10:FF:000002">
    <property type="entry name" value="Transmembrane protease serine"/>
    <property type="match status" value="1"/>
</dbReference>
<evidence type="ECO:0000256" key="5">
    <source>
        <dbReference type="ARBA" id="ARBA00022825"/>
    </source>
</evidence>
<evidence type="ECO:0000256" key="1">
    <source>
        <dbReference type="ARBA" id="ARBA00004613"/>
    </source>
</evidence>
<dbReference type="SMART" id="SM00020">
    <property type="entry name" value="Tryp_SPc"/>
    <property type="match status" value="1"/>
</dbReference>
<evidence type="ECO:0000256" key="3">
    <source>
        <dbReference type="ARBA" id="ARBA00022670"/>
    </source>
</evidence>
<dbReference type="Pfam" id="PF00089">
    <property type="entry name" value="Trypsin"/>
    <property type="match status" value="1"/>
</dbReference>
<evidence type="ECO:0000256" key="6">
    <source>
        <dbReference type="ARBA" id="ARBA00023157"/>
    </source>
</evidence>
<feature type="region of interest" description="Disordered" evidence="8">
    <location>
        <begin position="17"/>
        <end position="38"/>
    </location>
</feature>
<proteinExistence type="inferred from homology"/>
<feature type="compositionally biased region" description="Polar residues" evidence="8">
    <location>
        <begin position="217"/>
        <end position="234"/>
    </location>
</feature>
<keyword evidence="5" id="KW-0720">Serine protease</keyword>
<feature type="region of interest" description="Disordered" evidence="8">
    <location>
        <begin position="142"/>
        <end position="245"/>
    </location>
</feature>
<evidence type="ECO:0000313" key="11">
    <source>
        <dbReference type="WBParaSite" id="maker-unitig_42919-snap-gene-0.1-mRNA-1"/>
    </source>
</evidence>
<keyword evidence="4" id="KW-0378">Hydrolase</keyword>
<evidence type="ECO:0000256" key="4">
    <source>
        <dbReference type="ARBA" id="ARBA00022801"/>
    </source>
</evidence>
<organism evidence="10 11">
    <name type="scientific">Macrostomum lignano</name>
    <dbReference type="NCBI Taxonomy" id="282301"/>
    <lineage>
        <taxon>Eukaryota</taxon>
        <taxon>Metazoa</taxon>
        <taxon>Spiralia</taxon>
        <taxon>Lophotrochozoa</taxon>
        <taxon>Platyhelminthes</taxon>
        <taxon>Rhabditophora</taxon>
        <taxon>Macrostomorpha</taxon>
        <taxon>Macrostomida</taxon>
        <taxon>Macrostomidae</taxon>
        <taxon>Macrostomum</taxon>
    </lineage>
</organism>
<feature type="region of interest" description="Disordered" evidence="8">
    <location>
        <begin position="454"/>
        <end position="494"/>
    </location>
</feature>
<evidence type="ECO:0000256" key="7">
    <source>
        <dbReference type="ARBA" id="ARBA00024195"/>
    </source>
</evidence>
<accession>A0A1I8FP72</accession>
<dbReference type="PANTHER" id="PTHR24264">
    <property type="entry name" value="TRYPSIN-RELATED"/>
    <property type="match status" value="1"/>
</dbReference>
<dbReference type="GO" id="GO:0004252">
    <property type="term" value="F:serine-type endopeptidase activity"/>
    <property type="evidence" value="ECO:0007669"/>
    <property type="project" value="InterPro"/>
</dbReference>
<feature type="compositionally biased region" description="Basic residues" evidence="8">
    <location>
        <begin position="195"/>
        <end position="211"/>
    </location>
</feature>
<dbReference type="CDD" id="cd00190">
    <property type="entry name" value="Tryp_SPc"/>
    <property type="match status" value="1"/>
</dbReference>
<feature type="compositionally biased region" description="Low complexity" evidence="8">
    <location>
        <begin position="462"/>
        <end position="472"/>
    </location>
</feature>
<reference evidence="11" key="1">
    <citation type="submission" date="2016-11" db="UniProtKB">
        <authorList>
            <consortium name="WormBaseParasite"/>
        </authorList>
    </citation>
    <scope>IDENTIFICATION</scope>
</reference>
<name>A0A1I8FP72_9PLAT</name>
<evidence type="ECO:0000256" key="2">
    <source>
        <dbReference type="ARBA" id="ARBA00022525"/>
    </source>
</evidence>
<dbReference type="PROSITE" id="PS50240">
    <property type="entry name" value="TRYPSIN_DOM"/>
    <property type="match status" value="1"/>
</dbReference>
<keyword evidence="6" id="KW-1015">Disulfide bond</keyword>
<dbReference type="InterPro" id="IPR001254">
    <property type="entry name" value="Trypsin_dom"/>
</dbReference>
<keyword evidence="2" id="KW-0964">Secreted</keyword>
<feature type="region of interest" description="Disordered" evidence="8">
    <location>
        <begin position="541"/>
        <end position="560"/>
    </location>
</feature>
<comment type="similarity">
    <text evidence="7">Belongs to the peptidase S1 family. CLIP subfamily.</text>
</comment>
<dbReference type="PANTHER" id="PTHR24264:SF65">
    <property type="entry name" value="SRCR DOMAIN-CONTAINING PROTEIN"/>
    <property type="match status" value="1"/>
</dbReference>
<dbReference type="WBParaSite" id="maker-unitig_42919-snap-gene-0.1-mRNA-1">
    <property type="protein sequence ID" value="maker-unitig_42919-snap-gene-0.1-mRNA-1"/>
    <property type="gene ID" value="maker-unitig_42919-snap-gene-0.1"/>
</dbReference>
<dbReference type="GO" id="GO:0005615">
    <property type="term" value="C:extracellular space"/>
    <property type="evidence" value="ECO:0007669"/>
    <property type="project" value="TreeGrafter"/>
</dbReference>
<evidence type="ECO:0000313" key="10">
    <source>
        <dbReference type="Proteomes" id="UP000095280"/>
    </source>
</evidence>
<keyword evidence="3" id="KW-0645">Protease</keyword>
<sequence>NQSHESVVVATREQRRVRLPDDSLDSPASGADSPRRVKRRCSGLQLAVKPALIKRQRQVANLRHATTRLLAVPTRRPASSSSAAKTINEDDLVPARLPGYDDEENAGDDLTSTGTPIRSRTTAAARGVLLVTGRSRRIRDALVADGSRAMPPGRADRRSLRQRRTSARLAYACHCSASRSSPTSMQRPPPPPRPRQQRRLGKSAAARRRSFKASLAVLSQPSSRQQTHADQTPKTPLRSARRLGRTFPRRFDQFKGAVSDFQSFTSAASTVKEAAAASSCMHQRDERPANSKRGQHLSTRQGRTAVRPIVEPRLAAAAFGATPSESPDRSDFPLRMASSERAPKLREKVSDGCPAFFMKVGPAPAARRLRQPSILSTVMFRSGVPQRAERLPARQAGLWQRRHSTSGTRGCSAWPPCQQLPLTPRRLSTTYRRSQAALGLKILLLVIATASEQQREQRGSEQQRGGSQGQRSPSRPARPLRVATGTAPSIPPIWPPLELGVPLSKSESLAASRLTDGQLALAADPDKLLTGDPRVGARHVDGQRLEPCGHPGAEGAGPLRARHPVLHGRLGQESETSAQHSVVLRHVEVPVVSHAECAQPYRGIAEEFAAAGPIEEGGRDSCQFDSGGPLMCRNANQPDQWLAVGVISYGYGCGREGFPGVYTRVSAYLDWIN</sequence>
<keyword evidence="10" id="KW-1185">Reference proteome</keyword>
<dbReference type="GO" id="GO:0006508">
    <property type="term" value="P:proteolysis"/>
    <property type="evidence" value="ECO:0007669"/>
    <property type="project" value="UniProtKB-KW"/>
</dbReference>
<feature type="region of interest" description="Disordered" evidence="8">
    <location>
        <begin position="278"/>
        <end position="303"/>
    </location>
</feature>
<dbReference type="InterPro" id="IPR050127">
    <property type="entry name" value="Serine_Proteases_S1"/>
</dbReference>
<dbReference type="AlphaFoldDB" id="A0A1I8FP72"/>
<dbReference type="Proteomes" id="UP000095280">
    <property type="component" value="Unplaced"/>
</dbReference>
<dbReference type="SUPFAM" id="SSF50494">
    <property type="entry name" value="Trypsin-like serine proteases"/>
    <property type="match status" value="1"/>
</dbReference>
<comment type="subcellular location">
    <subcellularLocation>
        <location evidence="1">Secreted</location>
    </subcellularLocation>
</comment>
<dbReference type="InterPro" id="IPR043504">
    <property type="entry name" value="Peptidase_S1_PA_chymotrypsin"/>
</dbReference>